<evidence type="ECO:0000256" key="6">
    <source>
        <dbReference type="SAM" id="MobiDB-lite"/>
    </source>
</evidence>
<dbReference type="GO" id="GO:0003688">
    <property type="term" value="F:DNA replication origin binding"/>
    <property type="evidence" value="ECO:0007669"/>
    <property type="project" value="UniProtKB-UniRule"/>
</dbReference>
<evidence type="ECO:0000259" key="8">
    <source>
        <dbReference type="Pfam" id="PF24882"/>
    </source>
</evidence>
<dbReference type="OrthoDB" id="346673at2759"/>
<evidence type="ECO:0000256" key="4">
    <source>
        <dbReference type="ARBA" id="ARBA00023242"/>
    </source>
</evidence>
<dbReference type="Pfam" id="PF04084">
    <property type="entry name" value="RecA-like_ORC2"/>
    <property type="match status" value="1"/>
</dbReference>
<feature type="region of interest" description="Disordered" evidence="6">
    <location>
        <begin position="192"/>
        <end position="222"/>
    </location>
</feature>
<keyword evidence="3 5" id="KW-0235">DNA replication</keyword>
<dbReference type="RefSeq" id="XP_018988517.1">
    <property type="nucleotide sequence ID" value="XM_019127783.1"/>
</dbReference>
<comment type="subunit">
    <text evidence="5">Component of the origin recognition complex (ORC).</text>
</comment>
<evidence type="ECO:0000256" key="2">
    <source>
        <dbReference type="ARBA" id="ARBA00007421"/>
    </source>
</evidence>
<accession>A0A1E3QZS1</accession>
<feature type="compositionally biased region" description="Basic and acidic residues" evidence="6">
    <location>
        <begin position="145"/>
        <end position="155"/>
    </location>
</feature>
<feature type="compositionally biased region" description="Polar residues" evidence="6">
    <location>
        <begin position="208"/>
        <end position="218"/>
    </location>
</feature>
<evidence type="ECO:0000256" key="1">
    <source>
        <dbReference type="ARBA" id="ARBA00004123"/>
    </source>
</evidence>
<feature type="domain" description="Origin recognition complex subunit 2 winged-helix" evidence="8">
    <location>
        <begin position="553"/>
        <end position="614"/>
    </location>
</feature>
<gene>
    <name evidence="9" type="ORF">BABINDRAFT_159630</name>
</gene>
<dbReference type="EMBL" id="KV454426">
    <property type="protein sequence ID" value="ODQ83189.1"/>
    <property type="molecule type" value="Genomic_DNA"/>
</dbReference>
<sequence length="621" mass="70657">MTLPIRTRAQTQTLALPDSPSKKAFAKLQSLLALTSPSKARAAASSNDRASPSISPNRNPFSNQQLSPSKPNLYAIDVLSPPKPRLAPPPGKDHGTPLRKQLSPFSHASPSKDVHLSPAKERAARWLLSPSKDRVFDSSPVRTPRRADPSLDIRSDTDLDRSARKRAFKALFTKLTEEDSESEEEIEKIIAASRDYSDSDSDYQDTSEIISTKNQSPTPKKRRTNLHHLLSKEEDSEFMSELNTPFVPTVAPLEDDESRKFDDRALFLDGSEGYFEQSKMRNKKTSGNTLLMLPSAADIDYQDFNQLVKLNRMLYFRERRNLARHYRASYTQWMFELSQGFNLMFYGVGSKRELVMEFVEAHFDLPVLVVNGYNPNTSFKEVITQIGGLFHQKLPKLPRDIFLMVTQTLNKQTPQLLLVVHNLDGEALRDDKTQSFLSQLCALPGISVILTIDHINAPVIWDAAKLSLFNFIWHDLTTFENYTVETSFRDALSVGKSSKFLGSTGASYVLSSLTDNARKLYAILLRYQLRAMSDDFRLAKVNDHKKLSKSSFKGKAKHSIEFKQLLQLCREDFVASNELNFRTMLVEFVEHKMLRLVKDKNGVEIVYIPFNYEEMSRLIEK</sequence>
<evidence type="ECO:0000256" key="3">
    <source>
        <dbReference type="ARBA" id="ARBA00022705"/>
    </source>
</evidence>
<dbReference type="Proteomes" id="UP000094336">
    <property type="component" value="Unassembled WGS sequence"/>
</dbReference>
<evidence type="ECO:0000256" key="5">
    <source>
        <dbReference type="RuleBase" id="RU368084"/>
    </source>
</evidence>
<dbReference type="GeneID" id="30145636"/>
<name>A0A1E3QZS1_9ASCO</name>
<evidence type="ECO:0000313" key="10">
    <source>
        <dbReference type="Proteomes" id="UP000094336"/>
    </source>
</evidence>
<feature type="compositionally biased region" description="Low complexity" evidence="6">
    <location>
        <begin position="38"/>
        <end position="53"/>
    </location>
</feature>
<feature type="region of interest" description="Disordered" evidence="6">
    <location>
        <begin position="1"/>
        <end position="22"/>
    </location>
</feature>
<dbReference type="InterPro" id="IPR007220">
    <property type="entry name" value="ORC2"/>
</dbReference>
<dbReference type="PANTHER" id="PTHR14052">
    <property type="entry name" value="ORIGIN RECOGNITION COMPLEX SUBUNIT 2"/>
    <property type="match status" value="1"/>
</dbReference>
<comment type="function">
    <text evidence="5">Component of the origin recognition complex (ORC) that binds origins of replication. DNA-binding is ATP-dependent. ORC is required to assemble the pre-replication complex necessary to initiate DNA replication.</text>
</comment>
<feature type="compositionally biased region" description="Polar residues" evidence="6">
    <location>
        <begin position="54"/>
        <end position="70"/>
    </location>
</feature>
<feature type="region of interest" description="Disordered" evidence="6">
    <location>
        <begin position="36"/>
        <end position="118"/>
    </location>
</feature>
<feature type="domain" description="Origin recognition complex subunit 2 RecA-like" evidence="7">
    <location>
        <begin position="319"/>
        <end position="476"/>
    </location>
</feature>
<dbReference type="GO" id="GO:0006260">
    <property type="term" value="P:DNA replication"/>
    <property type="evidence" value="ECO:0007669"/>
    <property type="project" value="UniProtKB-UniRule"/>
</dbReference>
<reference evidence="10" key="1">
    <citation type="submission" date="2016-05" db="EMBL/GenBank/DDBJ databases">
        <title>Comparative genomics of biotechnologically important yeasts.</title>
        <authorList>
            <consortium name="DOE Joint Genome Institute"/>
            <person name="Riley R."/>
            <person name="Haridas S."/>
            <person name="Wolfe K.H."/>
            <person name="Lopes M.R."/>
            <person name="Hittinger C.T."/>
            <person name="Goker M."/>
            <person name="Salamov A."/>
            <person name="Wisecaver J."/>
            <person name="Long T.M."/>
            <person name="Aerts A.L."/>
            <person name="Barry K."/>
            <person name="Choi C."/>
            <person name="Clum A."/>
            <person name="Coughlan A.Y."/>
            <person name="Deshpande S."/>
            <person name="Douglass A.P."/>
            <person name="Hanson S.J."/>
            <person name="Klenk H.-P."/>
            <person name="Labutti K."/>
            <person name="Lapidus A."/>
            <person name="Lindquist E."/>
            <person name="Lipzen A."/>
            <person name="Meier-Kolthoff J.P."/>
            <person name="Ohm R.A."/>
            <person name="Otillar R.P."/>
            <person name="Pangilinan J."/>
            <person name="Peng Y."/>
            <person name="Rokas A."/>
            <person name="Rosa C.A."/>
            <person name="Scheuner C."/>
            <person name="Sibirny A.A."/>
            <person name="Slot J.C."/>
            <person name="Stielow J.B."/>
            <person name="Sun H."/>
            <person name="Kurtzman C.P."/>
            <person name="Blackwell M."/>
            <person name="Grigoriev I.V."/>
            <person name="Jeffries T.W."/>
        </authorList>
    </citation>
    <scope>NUCLEOTIDE SEQUENCE [LARGE SCALE GENOMIC DNA]</scope>
    <source>
        <strain evidence="10">NRRL Y-12698</strain>
    </source>
</reference>
<dbReference type="PANTHER" id="PTHR14052:SF0">
    <property type="entry name" value="ORIGIN RECOGNITION COMPLEX SUBUNIT 2"/>
    <property type="match status" value="1"/>
</dbReference>
<comment type="subcellular location">
    <subcellularLocation>
        <location evidence="1 5">Nucleus</location>
    </subcellularLocation>
</comment>
<dbReference type="GO" id="GO:0005664">
    <property type="term" value="C:nuclear origin of replication recognition complex"/>
    <property type="evidence" value="ECO:0007669"/>
    <property type="project" value="UniProtKB-UniRule"/>
</dbReference>
<protein>
    <recommendedName>
        <fullName evidence="5">Origin recognition complex subunit 2</fullName>
    </recommendedName>
</protein>
<comment type="similarity">
    <text evidence="2 5">Belongs to the ORC2 family.</text>
</comment>
<feature type="region of interest" description="Disordered" evidence="6">
    <location>
        <begin position="134"/>
        <end position="155"/>
    </location>
</feature>
<dbReference type="InterPro" id="IPR056773">
    <property type="entry name" value="WHD_ORC2"/>
</dbReference>
<keyword evidence="10" id="KW-1185">Reference proteome</keyword>
<evidence type="ECO:0000259" key="7">
    <source>
        <dbReference type="Pfam" id="PF04084"/>
    </source>
</evidence>
<proteinExistence type="inferred from homology"/>
<evidence type="ECO:0000313" key="9">
    <source>
        <dbReference type="EMBL" id="ODQ83189.1"/>
    </source>
</evidence>
<dbReference type="Pfam" id="PF24882">
    <property type="entry name" value="WHD_ORC2"/>
    <property type="match status" value="1"/>
</dbReference>
<organism evidence="9 10">
    <name type="scientific">Babjeviella inositovora NRRL Y-12698</name>
    <dbReference type="NCBI Taxonomy" id="984486"/>
    <lineage>
        <taxon>Eukaryota</taxon>
        <taxon>Fungi</taxon>
        <taxon>Dikarya</taxon>
        <taxon>Ascomycota</taxon>
        <taxon>Saccharomycotina</taxon>
        <taxon>Pichiomycetes</taxon>
        <taxon>Serinales incertae sedis</taxon>
        <taxon>Babjeviella</taxon>
    </lineage>
</organism>
<dbReference type="InterPro" id="IPR056772">
    <property type="entry name" value="RecA-like_ORC2"/>
</dbReference>
<keyword evidence="4 5" id="KW-0539">Nucleus</keyword>
<dbReference type="AlphaFoldDB" id="A0A1E3QZS1"/>
<dbReference type="STRING" id="984486.A0A1E3QZS1"/>
<feature type="compositionally biased region" description="Pro residues" evidence="6">
    <location>
        <begin position="81"/>
        <end position="90"/>
    </location>
</feature>